<evidence type="ECO:0000256" key="7">
    <source>
        <dbReference type="ARBA" id="ARBA00022813"/>
    </source>
</evidence>
<comment type="subcellular location">
    <subcellularLocation>
        <location evidence="1 13">Cytoplasm</location>
    </subcellularLocation>
</comment>
<dbReference type="GO" id="GO:0006592">
    <property type="term" value="P:ornithine biosynthetic process"/>
    <property type="evidence" value="ECO:0007669"/>
    <property type="project" value="TreeGrafter"/>
</dbReference>
<evidence type="ECO:0000256" key="2">
    <source>
        <dbReference type="ARBA" id="ARBA00006774"/>
    </source>
</evidence>
<feature type="binding site" evidence="13">
    <location>
        <position position="189"/>
    </location>
    <ligand>
        <name>substrate</name>
    </ligand>
</feature>
<dbReference type="GO" id="GO:0006526">
    <property type="term" value="P:L-arginine biosynthetic process"/>
    <property type="evidence" value="ECO:0007669"/>
    <property type="project" value="UniProtKB-UniRule"/>
</dbReference>
<keyword evidence="15" id="KW-1185">Reference proteome</keyword>
<keyword evidence="9 13" id="KW-0012">Acyltransferase</keyword>
<dbReference type="InterPro" id="IPR002813">
    <property type="entry name" value="Arg_biosynth_ArgJ"/>
</dbReference>
<comment type="function">
    <text evidence="12 13">Catalyzes two activities which are involved in the cyclic version of arginine biosynthesis: the synthesis of N-acetylglutamate from glutamate and acetyl-CoA as the acetyl donor, and of ornithine by transacetylation between N(2)-acetylornithine and glutamate.</text>
</comment>
<keyword evidence="5 13" id="KW-0028">Amino-acid biosynthesis</keyword>
<accession>A0A6A7KB62</accession>
<evidence type="ECO:0000256" key="5">
    <source>
        <dbReference type="ARBA" id="ARBA00022605"/>
    </source>
</evidence>
<evidence type="ECO:0000256" key="6">
    <source>
        <dbReference type="ARBA" id="ARBA00022679"/>
    </source>
</evidence>
<evidence type="ECO:0000256" key="4">
    <source>
        <dbReference type="ARBA" id="ARBA00022571"/>
    </source>
</evidence>
<dbReference type="Gene3D" id="3.60.70.12">
    <property type="entry name" value="L-amino peptidase D-ALA esterase/amidase"/>
    <property type="match status" value="1"/>
</dbReference>
<dbReference type="HAMAP" id="MF_01106">
    <property type="entry name" value="ArgJ"/>
    <property type="match status" value="1"/>
</dbReference>
<dbReference type="Proteomes" id="UP000440004">
    <property type="component" value="Unassembled WGS sequence"/>
</dbReference>
<feature type="binding site" evidence="13">
    <location>
        <position position="152"/>
    </location>
    <ligand>
        <name>substrate</name>
    </ligand>
</feature>
<gene>
    <name evidence="13 14" type="primary">argJ</name>
    <name evidence="14" type="ORF">GC105_12640</name>
</gene>
<proteinExistence type="inferred from homology"/>
<dbReference type="FunFam" id="3.60.70.12:FF:000001">
    <property type="entry name" value="Arginine biosynthesis bifunctional protein ArgJ, chloroplastic"/>
    <property type="match status" value="1"/>
</dbReference>
<dbReference type="PANTHER" id="PTHR23100:SF0">
    <property type="entry name" value="ARGININE BIOSYNTHESIS BIFUNCTIONAL PROTEIN ARGJ, MITOCHONDRIAL"/>
    <property type="match status" value="1"/>
</dbReference>
<feature type="site" description="Involved in the stabilization of negative charge on the oxyanion by the formation of the oxyanion hole" evidence="13">
    <location>
        <position position="114"/>
    </location>
</feature>
<dbReference type="Pfam" id="PF01960">
    <property type="entry name" value="ArgJ"/>
    <property type="match status" value="1"/>
</dbReference>
<dbReference type="GO" id="GO:0005737">
    <property type="term" value="C:cytoplasm"/>
    <property type="evidence" value="ECO:0007669"/>
    <property type="project" value="UniProtKB-SubCell"/>
</dbReference>
<evidence type="ECO:0000313" key="14">
    <source>
        <dbReference type="EMBL" id="MPW26636.1"/>
    </source>
</evidence>
<feature type="binding site" evidence="13">
    <location>
        <position position="401"/>
    </location>
    <ligand>
        <name>substrate</name>
    </ligand>
</feature>
<comment type="catalytic activity">
    <reaction evidence="10 13">
        <text>L-glutamate + acetyl-CoA = N-acetyl-L-glutamate + CoA + H(+)</text>
        <dbReference type="Rhea" id="RHEA:24292"/>
        <dbReference type="ChEBI" id="CHEBI:15378"/>
        <dbReference type="ChEBI" id="CHEBI:29985"/>
        <dbReference type="ChEBI" id="CHEBI:44337"/>
        <dbReference type="ChEBI" id="CHEBI:57287"/>
        <dbReference type="ChEBI" id="CHEBI:57288"/>
        <dbReference type="EC" id="2.3.1.1"/>
    </reaction>
</comment>
<dbReference type="GO" id="GO:0004042">
    <property type="term" value="F:L-glutamate N-acetyltransferase activity"/>
    <property type="evidence" value="ECO:0007669"/>
    <property type="project" value="UniProtKB-UniRule"/>
</dbReference>
<dbReference type="NCBIfam" id="NF003802">
    <property type="entry name" value="PRK05388.1"/>
    <property type="match status" value="1"/>
</dbReference>
<keyword evidence="6 13" id="KW-0808">Transferase</keyword>
<comment type="pathway">
    <text evidence="13">Amino-acid biosynthesis; L-arginine biosynthesis; N(2)-acetyl-L-ornithine from L-glutamate: step 1/4.</text>
</comment>
<feature type="binding site" evidence="13">
    <location>
        <position position="406"/>
    </location>
    <ligand>
        <name>substrate</name>
    </ligand>
</feature>
<dbReference type="NCBIfam" id="TIGR00120">
    <property type="entry name" value="ArgJ"/>
    <property type="match status" value="1"/>
</dbReference>
<dbReference type="PANTHER" id="PTHR23100">
    <property type="entry name" value="ARGININE BIOSYNTHESIS BIFUNCTIONAL PROTEIN ARGJ"/>
    <property type="match status" value="1"/>
</dbReference>
<keyword evidence="8 13" id="KW-0511">Multifunctional enzyme</keyword>
<protein>
    <recommendedName>
        <fullName evidence="13">Arginine biosynthesis bifunctional protein ArgJ</fullName>
    </recommendedName>
    <domain>
        <recommendedName>
            <fullName evidence="13">Glutamate N-acetyltransferase</fullName>
            <ecNumber evidence="13">2.3.1.35</ecNumber>
        </recommendedName>
        <alternativeName>
            <fullName evidence="13">Ornithine acetyltransferase</fullName>
            <shortName evidence="13">OATase</shortName>
        </alternativeName>
        <alternativeName>
            <fullName evidence="13">Ornithine transacetylase</fullName>
        </alternativeName>
    </domain>
    <domain>
        <recommendedName>
            <fullName evidence="13">Amino-acid acetyltransferase</fullName>
            <ecNumber evidence="13">2.3.1.1</ecNumber>
        </recommendedName>
        <alternativeName>
            <fullName evidence="13">N-acetylglutamate synthase</fullName>
            <shortName evidence="13">AGSase</shortName>
        </alternativeName>
    </domain>
    <component>
        <recommendedName>
            <fullName evidence="13">Arginine biosynthesis bifunctional protein ArgJ alpha chain</fullName>
        </recommendedName>
    </component>
    <component>
        <recommendedName>
            <fullName evidence="13">Arginine biosynthesis bifunctional protein ArgJ beta chain</fullName>
        </recommendedName>
    </component>
</protein>
<dbReference type="EMBL" id="WHNX01000022">
    <property type="protein sequence ID" value="MPW26636.1"/>
    <property type="molecule type" value="Genomic_DNA"/>
</dbReference>
<dbReference type="GO" id="GO:0004358">
    <property type="term" value="F:L-glutamate N-acetyltransferase activity, acting on acetyl-L-ornithine as donor"/>
    <property type="evidence" value="ECO:0007669"/>
    <property type="project" value="UniProtKB-UniRule"/>
</dbReference>
<reference evidence="14 15" key="1">
    <citation type="submission" date="2019-10" db="EMBL/GenBank/DDBJ databases">
        <title>Alkalibaculum tamaniensis sp.nov., a new alkaliphilic acetogen, isolated on methoxylated aromatics from a mud volcano.</title>
        <authorList>
            <person name="Khomyakova M.A."/>
            <person name="Merkel A.Y."/>
            <person name="Bonch-Osmolovskaya E.A."/>
            <person name="Slobodkin A.I."/>
        </authorList>
    </citation>
    <scope>NUCLEOTIDE SEQUENCE [LARGE SCALE GENOMIC DNA]</scope>
    <source>
        <strain evidence="14 15">M08DMB</strain>
    </source>
</reference>
<organism evidence="14 15">
    <name type="scientific">Alkalibaculum sporogenes</name>
    <dbReference type="NCBI Taxonomy" id="2655001"/>
    <lineage>
        <taxon>Bacteria</taxon>
        <taxon>Bacillati</taxon>
        <taxon>Bacillota</taxon>
        <taxon>Clostridia</taxon>
        <taxon>Eubacteriales</taxon>
        <taxon>Eubacteriaceae</taxon>
        <taxon>Alkalibaculum</taxon>
    </lineage>
</organism>
<comment type="pathway">
    <text evidence="13">Amino-acid biosynthesis; L-arginine biosynthesis; L-ornithine and N-acetyl-L-glutamate from L-glutamate and N(2)-acetyl-L-ornithine (cyclic): step 1/1.</text>
</comment>
<feature type="binding site" evidence="13">
    <location>
        <position position="275"/>
    </location>
    <ligand>
        <name>substrate</name>
    </ligand>
</feature>
<evidence type="ECO:0000256" key="1">
    <source>
        <dbReference type="ARBA" id="ARBA00004496"/>
    </source>
</evidence>
<evidence type="ECO:0000256" key="3">
    <source>
        <dbReference type="ARBA" id="ARBA00011475"/>
    </source>
</evidence>
<dbReference type="EC" id="2.3.1.35" evidence="13"/>
<evidence type="ECO:0000256" key="8">
    <source>
        <dbReference type="ARBA" id="ARBA00023268"/>
    </source>
</evidence>
<comment type="caution">
    <text evidence="14">The sequence shown here is derived from an EMBL/GenBank/DDBJ whole genome shotgun (WGS) entry which is preliminary data.</text>
</comment>
<dbReference type="EC" id="2.3.1.1" evidence="13"/>
<comment type="similarity">
    <text evidence="2 13">Belongs to the ArgJ family.</text>
</comment>
<dbReference type="Gene3D" id="3.30.2330.10">
    <property type="entry name" value="arginine biosynthesis bifunctional protein suprefamily"/>
    <property type="match status" value="1"/>
</dbReference>
<evidence type="ECO:0000256" key="13">
    <source>
        <dbReference type="HAMAP-Rule" id="MF_01106"/>
    </source>
</evidence>
<feature type="binding site" evidence="13">
    <location>
        <position position="178"/>
    </location>
    <ligand>
        <name>substrate</name>
    </ligand>
</feature>
<evidence type="ECO:0000256" key="11">
    <source>
        <dbReference type="ARBA" id="ARBA00049439"/>
    </source>
</evidence>
<name>A0A6A7KB62_9FIRM</name>
<keyword evidence="7 13" id="KW-0068">Autocatalytic cleavage</keyword>
<evidence type="ECO:0000256" key="12">
    <source>
        <dbReference type="ARBA" id="ARBA00054976"/>
    </source>
</evidence>
<feature type="chain" id="PRO_5025739416" description="Arginine biosynthesis bifunctional protein ArgJ beta chain" evidence="13">
    <location>
        <begin position="189"/>
        <end position="406"/>
    </location>
</feature>
<dbReference type="CDD" id="cd02152">
    <property type="entry name" value="OAT"/>
    <property type="match status" value="1"/>
</dbReference>
<dbReference type="UniPathway" id="UPA00068">
    <property type="reaction ID" value="UER00106"/>
</dbReference>
<dbReference type="FunFam" id="3.10.20.340:FF:000001">
    <property type="entry name" value="Arginine biosynthesis bifunctional protein ArgJ, chloroplastic"/>
    <property type="match status" value="1"/>
</dbReference>
<evidence type="ECO:0000256" key="9">
    <source>
        <dbReference type="ARBA" id="ARBA00023315"/>
    </source>
</evidence>
<evidence type="ECO:0000313" key="15">
    <source>
        <dbReference type="Proteomes" id="UP000440004"/>
    </source>
</evidence>
<comment type="catalytic activity">
    <reaction evidence="11 13">
        <text>N(2)-acetyl-L-ornithine + L-glutamate = N-acetyl-L-glutamate + L-ornithine</text>
        <dbReference type="Rhea" id="RHEA:15349"/>
        <dbReference type="ChEBI" id="CHEBI:29985"/>
        <dbReference type="ChEBI" id="CHEBI:44337"/>
        <dbReference type="ChEBI" id="CHEBI:46911"/>
        <dbReference type="ChEBI" id="CHEBI:57805"/>
        <dbReference type="EC" id="2.3.1.35"/>
    </reaction>
</comment>
<dbReference type="AlphaFoldDB" id="A0A6A7KB62"/>
<feature type="site" description="Cleavage; by autolysis" evidence="13">
    <location>
        <begin position="188"/>
        <end position="189"/>
    </location>
</feature>
<evidence type="ECO:0000256" key="10">
    <source>
        <dbReference type="ARBA" id="ARBA00048372"/>
    </source>
</evidence>
<keyword evidence="4 13" id="KW-0055">Arginine biosynthesis</keyword>
<comment type="subunit">
    <text evidence="3 13">Heterotetramer of two alpha and two beta chains.</text>
</comment>
<feature type="active site" description="Nucleophile" evidence="13">
    <location>
        <position position="189"/>
    </location>
</feature>
<sequence length="406" mass="44085">MHIVEGGVVAPKGFKSGGKFIGLKKKRKDLSIVLSEIPCSFAALFTTNKVKAAPVIWNQEIYNNYSKIRALVINSGNANACTGQKGYEDTVLTAKTLAKSIGADQHEILVASTGVIGVPLPIDKITNNIDGLVQELDDDVVSGINAAEGIMTTDTNIKMISVKIEIEGKEIHIGGMAKGSGMIHPNMATMLSFITTDINIDESLLRDTLKEITKDTYNMISVDGDTSTNDMVIALANGMAGNAQIISRDENYKIFYDAFLYVNKYLAQEIVRDGEGASKFIEVNVNGAKSKEDAILIVKSVLTSNLVKTALFGEDANWGRVLCAAGYSGADFNPDKATLYFESNNESILLLEQGLPVTFDEDKAFNILKNNDITIRIELEEGEGSSTGWGCDLSYEYVKINGEYRT</sequence>
<feature type="site" description="Involved in the stabilization of negative charge on the oxyanion by the formation of the oxyanion hole" evidence="13">
    <location>
        <position position="113"/>
    </location>
</feature>
<keyword evidence="13" id="KW-0963">Cytoplasm</keyword>
<dbReference type="FunFam" id="3.30.2330.10:FF:000001">
    <property type="entry name" value="Arginine biosynthesis bifunctional protein ArgJ, mitochondrial"/>
    <property type="match status" value="1"/>
</dbReference>
<feature type="chain" id="PRO_5025739415" description="Arginine biosynthesis bifunctional protein ArgJ alpha chain" evidence="13">
    <location>
        <begin position="1"/>
        <end position="188"/>
    </location>
</feature>
<dbReference type="InterPro" id="IPR042195">
    <property type="entry name" value="ArgJ_beta_C"/>
</dbReference>
<dbReference type="InterPro" id="IPR016117">
    <property type="entry name" value="ArgJ-like_dom_sf"/>
</dbReference>
<dbReference type="SUPFAM" id="SSF56266">
    <property type="entry name" value="DmpA/ArgJ-like"/>
    <property type="match status" value="1"/>
</dbReference>
<dbReference type="Gene3D" id="3.10.20.340">
    <property type="entry name" value="ArgJ beta chain, C-terminal domain"/>
    <property type="match status" value="1"/>
</dbReference>